<keyword evidence="5" id="KW-1185">Reference proteome</keyword>
<feature type="region of interest" description="Disordered" evidence="1">
    <location>
        <begin position="395"/>
        <end position="418"/>
    </location>
</feature>
<protein>
    <recommendedName>
        <fullName evidence="6">AMP-binding protein</fullName>
    </recommendedName>
</protein>
<dbReference type="Gene3D" id="2.30.38.10">
    <property type="entry name" value="Luciferase, Domain 3"/>
    <property type="match status" value="1"/>
</dbReference>
<reference evidence="4 5" key="1">
    <citation type="journal article" date="2020" name="Microorganisms">
        <title>Osmotic Adaptation and Compatible Solute Biosynthesis of Phototrophic Bacteria as Revealed from Genome Analyses.</title>
        <authorList>
            <person name="Imhoff J.F."/>
            <person name="Rahn T."/>
            <person name="Kunzel S."/>
            <person name="Keller A."/>
            <person name="Neulinger S.C."/>
        </authorList>
    </citation>
    <scope>NUCLEOTIDE SEQUENCE [LARGE SCALE GENOMIC DNA]</scope>
    <source>
        <strain evidence="4 5">DSM 25653</strain>
    </source>
</reference>
<dbReference type="Gene3D" id="3.40.50.12780">
    <property type="entry name" value="N-terminal domain of ligase-like"/>
    <property type="match status" value="1"/>
</dbReference>
<feature type="domain" description="AMP-dependent synthetase/ligase" evidence="2">
    <location>
        <begin position="20"/>
        <end position="355"/>
    </location>
</feature>
<dbReference type="Gene3D" id="3.30.300.30">
    <property type="match status" value="1"/>
</dbReference>
<evidence type="ECO:0008006" key="6">
    <source>
        <dbReference type="Google" id="ProtNLM"/>
    </source>
</evidence>
<dbReference type="Proteomes" id="UP001138768">
    <property type="component" value="Unassembled WGS sequence"/>
</dbReference>
<dbReference type="RefSeq" id="WP_200239901.1">
    <property type="nucleotide sequence ID" value="NZ_NRRY01000004.1"/>
</dbReference>
<dbReference type="PANTHER" id="PTHR43767">
    <property type="entry name" value="LONG-CHAIN-FATTY-ACID--COA LIGASE"/>
    <property type="match status" value="1"/>
</dbReference>
<dbReference type="PANTHER" id="PTHR43767:SF1">
    <property type="entry name" value="NONRIBOSOMAL PEPTIDE SYNTHASE PES1 (EUROFUNG)-RELATED"/>
    <property type="match status" value="1"/>
</dbReference>
<name>A0A9X1B2V8_9GAMM</name>
<dbReference type="Gene3D" id="3.40.50.980">
    <property type="match status" value="1"/>
</dbReference>
<dbReference type="AlphaFoldDB" id="A0A9X1B2V8"/>
<feature type="compositionally biased region" description="Polar residues" evidence="1">
    <location>
        <begin position="402"/>
        <end position="412"/>
    </location>
</feature>
<evidence type="ECO:0000313" key="4">
    <source>
        <dbReference type="EMBL" id="MBK1617760.1"/>
    </source>
</evidence>
<accession>A0A9X1B2V8</accession>
<organism evidence="4 5">
    <name type="scientific">Lamprobacter modestohalophilus</name>
    <dbReference type="NCBI Taxonomy" id="1064514"/>
    <lineage>
        <taxon>Bacteria</taxon>
        <taxon>Pseudomonadati</taxon>
        <taxon>Pseudomonadota</taxon>
        <taxon>Gammaproteobacteria</taxon>
        <taxon>Chromatiales</taxon>
        <taxon>Chromatiaceae</taxon>
        <taxon>Lamprobacter</taxon>
    </lineage>
</organism>
<evidence type="ECO:0000259" key="3">
    <source>
        <dbReference type="Pfam" id="PF13193"/>
    </source>
</evidence>
<dbReference type="InterPro" id="IPR000873">
    <property type="entry name" value="AMP-dep_synth/lig_dom"/>
</dbReference>
<dbReference type="Pfam" id="PF00501">
    <property type="entry name" value="AMP-binding"/>
    <property type="match status" value="1"/>
</dbReference>
<dbReference type="SUPFAM" id="SSF56801">
    <property type="entry name" value="Acetyl-CoA synthetase-like"/>
    <property type="match status" value="1"/>
</dbReference>
<sequence length="590" mass="63051">MGTDQGDDLSRLLERRRALGDAGALRIGDRRYSYAELAVLVEQRAAALTGAGVAAAELVLCPTTPVLDSVLMQWALASLGVAMLPVRADLPASRRESLIRTTGAEWSWRPADENVGLADVGLASLIGAGADTAERVTRIADAERRAAGTLIRCGSAHWSPPAPASEPAPAARPTLAARPALAAAHPNSSASLTTTVVPGAATAPALFVETSGSSAEPKIVMLSAATIIASCLAVNARLELKRGDRWLCVLPRQHVGGLAIGYRCAFAGAELVVQSRFEAEKVRVALWDQRITHLSLVPAMLQRLLDVDPTPPPDLRVALLGGQGIDSNLARRAVEQGWPLYLGYGMTETFSQVAGGWIDADGLPQRGMIPLDGVELSCPSCGEANIKSRGVTLADIQPPEQPTRQPKQQTRSRACPKTQAAVQQAQPLRIRGPMLMLGYANPTRTPGHGLDNGWLQTSDLACRLPSGNLQVLGRADDVVLIAGINVLPAEIERELAQLDQIAEIAIIGVPDPTWGHRLVALYVGELEPAQLEAWCRSNLSSHRRPRTFARLEHLPTLRSGKRDRQRLIAQAEALARTSEAPRKQTKSSLD</sequence>
<gene>
    <name evidence="4" type="ORF">CKO42_04680</name>
</gene>
<dbReference type="Pfam" id="PF13193">
    <property type="entry name" value="AMP-binding_C"/>
    <property type="match status" value="1"/>
</dbReference>
<dbReference type="GO" id="GO:0016878">
    <property type="term" value="F:acid-thiol ligase activity"/>
    <property type="evidence" value="ECO:0007669"/>
    <property type="project" value="UniProtKB-ARBA"/>
</dbReference>
<feature type="domain" description="AMP-binding enzyme C-terminal" evidence="3">
    <location>
        <begin position="490"/>
        <end position="561"/>
    </location>
</feature>
<evidence type="ECO:0000256" key="1">
    <source>
        <dbReference type="SAM" id="MobiDB-lite"/>
    </source>
</evidence>
<proteinExistence type="predicted"/>
<evidence type="ECO:0000313" key="5">
    <source>
        <dbReference type="Proteomes" id="UP001138768"/>
    </source>
</evidence>
<comment type="caution">
    <text evidence="4">The sequence shown here is derived from an EMBL/GenBank/DDBJ whole genome shotgun (WGS) entry which is preliminary data.</text>
</comment>
<evidence type="ECO:0000259" key="2">
    <source>
        <dbReference type="Pfam" id="PF00501"/>
    </source>
</evidence>
<dbReference type="InterPro" id="IPR025110">
    <property type="entry name" value="AMP-bd_C"/>
</dbReference>
<dbReference type="EMBL" id="NRRY01000004">
    <property type="protein sequence ID" value="MBK1617760.1"/>
    <property type="molecule type" value="Genomic_DNA"/>
</dbReference>
<dbReference type="InterPro" id="IPR042099">
    <property type="entry name" value="ANL_N_sf"/>
</dbReference>
<dbReference type="InterPro" id="IPR045851">
    <property type="entry name" value="AMP-bd_C_sf"/>
</dbReference>
<dbReference type="InterPro" id="IPR050237">
    <property type="entry name" value="ATP-dep_AMP-bd_enzyme"/>
</dbReference>